<organism evidence="1 2">
    <name type="scientific">Solilutibacter pythonis</name>
    <dbReference type="NCBI Taxonomy" id="2483112"/>
    <lineage>
        <taxon>Bacteria</taxon>
        <taxon>Pseudomonadati</taxon>
        <taxon>Pseudomonadota</taxon>
        <taxon>Gammaproteobacteria</taxon>
        <taxon>Lysobacterales</taxon>
        <taxon>Lysobacteraceae</taxon>
        <taxon>Solilutibacter</taxon>
    </lineage>
</organism>
<evidence type="ECO:0000313" key="2">
    <source>
        <dbReference type="Proteomes" id="UP000275012"/>
    </source>
</evidence>
<gene>
    <name evidence="1" type="ORF">EBB59_12925</name>
</gene>
<evidence type="ECO:0000313" key="1">
    <source>
        <dbReference type="EMBL" id="RMH87477.1"/>
    </source>
</evidence>
<dbReference type="EMBL" id="RFLY01000031">
    <property type="protein sequence ID" value="RMH87477.1"/>
    <property type="molecule type" value="Genomic_DNA"/>
</dbReference>
<accession>A0A3M2HMH1</accession>
<protein>
    <submittedName>
        <fullName evidence="1">Uncharacterized protein</fullName>
    </submittedName>
</protein>
<dbReference type="AlphaFoldDB" id="A0A3M2HMH1"/>
<name>A0A3M2HMH1_9GAMM</name>
<dbReference type="Proteomes" id="UP000275012">
    <property type="component" value="Unassembled WGS sequence"/>
</dbReference>
<keyword evidence="2" id="KW-1185">Reference proteome</keyword>
<comment type="caution">
    <text evidence="1">The sequence shown here is derived from an EMBL/GenBank/DDBJ whole genome shotgun (WGS) entry which is preliminary data.</text>
</comment>
<reference evidence="1 2" key="1">
    <citation type="submission" date="2018-10" db="EMBL/GenBank/DDBJ databases">
        <title>Proposal of Lysobacter pythonis sp. nov. isolated from royal pythons (Python regius).</title>
        <authorList>
            <person name="Hans-Juergen B."/>
            <person name="Huptas C."/>
            <person name="Sandra B."/>
            <person name="Igor L."/>
            <person name="Joachim S."/>
            <person name="Siegfried S."/>
            <person name="Mareike W."/>
            <person name="Peter K."/>
        </authorList>
    </citation>
    <scope>NUCLEOTIDE SEQUENCE [LARGE SCALE GENOMIC DNA]</scope>
    <source>
        <strain evidence="1 2">4284/11</strain>
    </source>
</reference>
<proteinExistence type="predicted"/>
<sequence length="64" mass="7126">MRVGIVEIVQQRGLEPEWIAGDLFVTAQLCLGGREMFHFIIGEAVKAQVDDFLVIFITHGDAPQ</sequence>